<accession>A0ABW5AIJ1</accession>
<name>A0ABW5AIJ1_9BRAD</name>
<dbReference type="Pfam" id="PF05016">
    <property type="entry name" value="ParE_toxin"/>
    <property type="match status" value="1"/>
</dbReference>
<keyword evidence="3" id="KW-1185">Reference proteome</keyword>
<reference evidence="3" key="1">
    <citation type="journal article" date="2019" name="Int. J. Syst. Evol. Microbiol.">
        <title>The Global Catalogue of Microorganisms (GCM) 10K type strain sequencing project: providing services to taxonomists for standard genome sequencing and annotation.</title>
        <authorList>
            <consortium name="The Broad Institute Genomics Platform"/>
            <consortium name="The Broad Institute Genome Sequencing Center for Infectious Disease"/>
            <person name="Wu L."/>
            <person name="Ma J."/>
        </authorList>
    </citation>
    <scope>NUCLEOTIDE SEQUENCE [LARGE SCALE GENOMIC DNA]</scope>
    <source>
        <strain evidence="3">CGMCC 1.6774</strain>
    </source>
</reference>
<protein>
    <submittedName>
        <fullName evidence="2">Type II toxin-antitoxin system RelE/ParE family toxin</fullName>
    </submittedName>
</protein>
<dbReference type="Gene3D" id="3.30.2310.20">
    <property type="entry name" value="RelE-like"/>
    <property type="match status" value="1"/>
</dbReference>
<dbReference type="EMBL" id="JBHUIW010000005">
    <property type="protein sequence ID" value="MFD2181920.1"/>
    <property type="molecule type" value="Genomic_DNA"/>
</dbReference>
<dbReference type="InterPro" id="IPR035093">
    <property type="entry name" value="RelE/ParE_toxin_dom_sf"/>
</dbReference>
<evidence type="ECO:0000256" key="1">
    <source>
        <dbReference type="ARBA" id="ARBA00022649"/>
    </source>
</evidence>
<dbReference type="Proteomes" id="UP001597314">
    <property type="component" value="Unassembled WGS sequence"/>
</dbReference>
<sequence>MLAACYSFDMLIAYRKSALRALLRMPPSTARSIRSKIEQYAADPASLANNVKRLRGRDGYRLRVGDYRVIFDQDGVVMDIIEVGLRGSIDEE</sequence>
<dbReference type="InterPro" id="IPR007712">
    <property type="entry name" value="RelE/ParE_toxin"/>
</dbReference>
<evidence type="ECO:0000313" key="2">
    <source>
        <dbReference type="EMBL" id="MFD2181920.1"/>
    </source>
</evidence>
<organism evidence="2 3">
    <name type="scientific">Rhodoplanes azumiensis</name>
    <dbReference type="NCBI Taxonomy" id="1897628"/>
    <lineage>
        <taxon>Bacteria</taxon>
        <taxon>Pseudomonadati</taxon>
        <taxon>Pseudomonadota</taxon>
        <taxon>Alphaproteobacteria</taxon>
        <taxon>Hyphomicrobiales</taxon>
        <taxon>Nitrobacteraceae</taxon>
        <taxon>Rhodoplanes</taxon>
    </lineage>
</organism>
<comment type="caution">
    <text evidence="2">The sequence shown here is derived from an EMBL/GenBank/DDBJ whole genome shotgun (WGS) entry which is preliminary data.</text>
</comment>
<gene>
    <name evidence="2" type="ORF">ACFSOX_07135</name>
</gene>
<evidence type="ECO:0000313" key="3">
    <source>
        <dbReference type="Proteomes" id="UP001597314"/>
    </source>
</evidence>
<keyword evidence="1" id="KW-1277">Toxin-antitoxin system</keyword>
<proteinExistence type="predicted"/>
<dbReference type="SUPFAM" id="SSF143011">
    <property type="entry name" value="RelE-like"/>
    <property type="match status" value="1"/>
</dbReference>